<evidence type="ECO:0000313" key="5">
    <source>
        <dbReference type="EMBL" id="KRM14771.1"/>
    </source>
</evidence>
<proteinExistence type="inferred from homology"/>
<dbReference type="InterPro" id="IPR013785">
    <property type="entry name" value="Aldolase_TIM"/>
</dbReference>
<dbReference type="GO" id="GO:0005829">
    <property type="term" value="C:cytosol"/>
    <property type="evidence" value="ECO:0007669"/>
    <property type="project" value="TreeGrafter"/>
</dbReference>
<dbReference type="InterPro" id="IPR002220">
    <property type="entry name" value="DapA-like"/>
</dbReference>
<dbReference type="PANTHER" id="PTHR42849">
    <property type="entry name" value="N-ACETYLNEURAMINATE LYASE"/>
    <property type="match status" value="1"/>
</dbReference>
<comment type="similarity">
    <text evidence="2">Belongs to the DapA family.</text>
</comment>
<dbReference type="Proteomes" id="UP000050973">
    <property type="component" value="Unassembled WGS sequence"/>
</dbReference>
<evidence type="ECO:0000256" key="3">
    <source>
        <dbReference type="PIRSR" id="PIRSR001365-1"/>
    </source>
</evidence>
<dbReference type="GO" id="GO:0008747">
    <property type="term" value="F:N-acetylneuraminate lyase activity"/>
    <property type="evidence" value="ECO:0007669"/>
    <property type="project" value="TreeGrafter"/>
</dbReference>
<feature type="binding site" evidence="4">
    <location>
        <position position="227"/>
    </location>
    <ligand>
        <name>pyruvate</name>
        <dbReference type="ChEBI" id="CHEBI:15361"/>
    </ligand>
</feature>
<dbReference type="Pfam" id="PF00701">
    <property type="entry name" value="DHDPS"/>
    <property type="match status" value="1"/>
</dbReference>
<dbReference type="SUPFAM" id="SSF51569">
    <property type="entry name" value="Aldolase"/>
    <property type="match status" value="1"/>
</dbReference>
<evidence type="ECO:0000256" key="1">
    <source>
        <dbReference type="ARBA" id="ARBA00023239"/>
    </source>
</evidence>
<dbReference type="EMBL" id="AZGE01000021">
    <property type="protein sequence ID" value="KRM14771.1"/>
    <property type="molecule type" value="Genomic_DNA"/>
</dbReference>
<protein>
    <submittedName>
        <fullName evidence="5">N-acetylneuraminate lyase</fullName>
    </submittedName>
</protein>
<feature type="active site" description="Proton donor/acceptor" evidence="3">
    <location>
        <position position="157"/>
    </location>
</feature>
<sequence length="323" mass="35579">MFVVLLFFYFVVLKGQVVMKDFSKYSGVFPAFYACYDDNGEISPERVRKLTEYHLKKGVKGVYVNGSSGECIYLSVEDRKKVLENVMEVAKGKLTVIAHVACNNTKDSVELAKHAESMGVDAIAAIPPIYFKLPDYSIAKYWNDISAAAPHTDFVIYNIPQLAGTALSSSLYQQMLDNKQLIGVKNSSMPVQDIQIFKSLGGDDHLVFNGPDEQFISGRVMGAIGGIGGTYGAMPDLFLKLNSFLKEGDLKSANKLQFMINEVIYKLAGGHGNMYALIKEVLRENEDLDIGSVRLPLEPLAPEDKQLVAEAIALINKARAAFN</sequence>
<reference evidence="5 6" key="1">
    <citation type="journal article" date="2015" name="Genome Announc.">
        <title>Expanding the biotechnology potential of lactobacilli through comparative genomics of 213 strains and associated genera.</title>
        <authorList>
            <person name="Sun Z."/>
            <person name="Harris H.M."/>
            <person name="McCann A."/>
            <person name="Guo C."/>
            <person name="Argimon S."/>
            <person name="Zhang W."/>
            <person name="Yang X."/>
            <person name="Jeffery I.B."/>
            <person name="Cooney J.C."/>
            <person name="Kagawa T.F."/>
            <person name="Liu W."/>
            <person name="Song Y."/>
            <person name="Salvetti E."/>
            <person name="Wrobel A."/>
            <person name="Rasinkangas P."/>
            <person name="Parkhill J."/>
            <person name="Rea M.C."/>
            <person name="O'Sullivan O."/>
            <person name="Ritari J."/>
            <person name="Douillard F.P."/>
            <person name="Paul Ross R."/>
            <person name="Yang R."/>
            <person name="Briner A.E."/>
            <person name="Felis G.E."/>
            <person name="de Vos W.M."/>
            <person name="Barrangou R."/>
            <person name="Klaenhammer T.R."/>
            <person name="Caufield P.W."/>
            <person name="Cui Y."/>
            <person name="Zhang H."/>
            <person name="O'Toole P.W."/>
        </authorList>
    </citation>
    <scope>NUCLEOTIDE SEQUENCE [LARGE SCALE GENOMIC DNA]</scope>
    <source>
        <strain evidence="5 6">DSM 4864</strain>
    </source>
</reference>
<dbReference type="PRINTS" id="PR00146">
    <property type="entry name" value="DHPICSNTHASE"/>
</dbReference>
<name>A0A0R1WIK0_9LACO</name>
<dbReference type="PIRSF" id="PIRSF001365">
    <property type="entry name" value="DHDPS"/>
    <property type="match status" value="1"/>
</dbReference>
<evidence type="ECO:0000256" key="4">
    <source>
        <dbReference type="PIRSR" id="PIRSR001365-2"/>
    </source>
</evidence>
<dbReference type="GO" id="GO:0019262">
    <property type="term" value="P:N-acetylneuraminate catabolic process"/>
    <property type="evidence" value="ECO:0007669"/>
    <property type="project" value="TreeGrafter"/>
</dbReference>
<dbReference type="PATRIC" id="fig|1423779.3.peg.954"/>
<keyword evidence="1 2" id="KW-0456">Lyase</keyword>
<evidence type="ECO:0000256" key="2">
    <source>
        <dbReference type="PIRNR" id="PIRNR001365"/>
    </source>
</evidence>
<dbReference type="SMART" id="SM01130">
    <property type="entry name" value="DHDPS"/>
    <property type="match status" value="1"/>
</dbReference>
<dbReference type="Gene3D" id="3.20.20.70">
    <property type="entry name" value="Aldolase class I"/>
    <property type="match status" value="1"/>
</dbReference>
<organism evidence="5 6">
    <name type="scientific">Limosilactobacillus oris DSM 4864</name>
    <dbReference type="NCBI Taxonomy" id="1423779"/>
    <lineage>
        <taxon>Bacteria</taxon>
        <taxon>Bacillati</taxon>
        <taxon>Bacillota</taxon>
        <taxon>Bacilli</taxon>
        <taxon>Lactobacillales</taxon>
        <taxon>Lactobacillaceae</taxon>
        <taxon>Limosilactobacillus</taxon>
    </lineage>
</organism>
<dbReference type="PANTHER" id="PTHR42849:SF1">
    <property type="entry name" value="N-ACETYLNEURAMINATE LYASE"/>
    <property type="match status" value="1"/>
</dbReference>
<feature type="active site" description="Schiff-base intermediate with substrate" evidence="3">
    <location>
        <position position="185"/>
    </location>
</feature>
<comment type="caution">
    <text evidence="5">The sequence shown here is derived from an EMBL/GenBank/DDBJ whole genome shotgun (WGS) entry which is preliminary data.</text>
</comment>
<gene>
    <name evidence="5" type="ORF">FC49_GL000935</name>
</gene>
<evidence type="ECO:0000313" key="6">
    <source>
        <dbReference type="Proteomes" id="UP000050973"/>
    </source>
</evidence>
<dbReference type="AlphaFoldDB" id="A0A0R1WIK0"/>
<accession>A0A0R1WIK0</accession>